<feature type="region of interest" description="Disordered" evidence="1">
    <location>
        <begin position="1"/>
        <end position="22"/>
    </location>
</feature>
<reference evidence="2" key="2">
    <citation type="submission" date="2018-08" db="UniProtKB">
        <authorList>
            <consortium name="EnsemblPlants"/>
        </authorList>
    </citation>
    <scope>IDENTIFICATION</scope>
    <source>
        <strain evidence="2">Yugu1</strain>
    </source>
</reference>
<dbReference type="Proteomes" id="UP000004995">
    <property type="component" value="Unassembled WGS sequence"/>
</dbReference>
<proteinExistence type="predicted"/>
<sequence length="106" mass="12357">PANAQLDDEKPDPKLGSDEQKYDSSITNHEIHHYSKITGKTIFFGYLTVNLCLQLYYLDNLKSDKFKSDASVTPRICYYNKSMLAKLVEETKQDDCKRFDRLMVRI</sequence>
<evidence type="ECO:0000313" key="3">
    <source>
        <dbReference type="Proteomes" id="UP000004995"/>
    </source>
</evidence>
<accession>K4A1V3</accession>
<reference evidence="3" key="1">
    <citation type="journal article" date="2012" name="Nat. Biotechnol.">
        <title>Reference genome sequence of the model plant Setaria.</title>
        <authorList>
            <person name="Bennetzen J.L."/>
            <person name="Schmutz J."/>
            <person name="Wang H."/>
            <person name="Percifield R."/>
            <person name="Hawkins J."/>
            <person name="Pontaroli A.C."/>
            <person name="Estep M."/>
            <person name="Feng L."/>
            <person name="Vaughn J.N."/>
            <person name="Grimwood J."/>
            <person name="Jenkins J."/>
            <person name="Barry K."/>
            <person name="Lindquist E."/>
            <person name="Hellsten U."/>
            <person name="Deshpande S."/>
            <person name="Wang X."/>
            <person name="Wu X."/>
            <person name="Mitros T."/>
            <person name="Triplett J."/>
            <person name="Yang X."/>
            <person name="Ye C.Y."/>
            <person name="Mauro-Herrera M."/>
            <person name="Wang L."/>
            <person name="Li P."/>
            <person name="Sharma M."/>
            <person name="Sharma R."/>
            <person name="Ronald P.C."/>
            <person name="Panaud O."/>
            <person name="Kellogg E.A."/>
            <person name="Brutnell T.P."/>
            <person name="Doust A.N."/>
            <person name="Tuskan G.A."/>
            <person name="Rokhsar D."/>
            <person name="Devos K.M."/>
        </authorList>
    </citation>
    <scope>NUCLEOTIDE SEQUENCE [LARGE SCALE GENOMIC DNA]</scope>
    <source>
        <strain evidence="3">cv. Yugu1</strain>
    </source>
</reference>
<protein>
    <submittedName>
        <fullName evidence="2">Uncharacterized protein</fullName>
    </submittedName>
</protein>
<dbReference type="AlphaFoldDB" id="K4A1V3"/>
<organism evidence="2 3">
    <name type="scientific">Setaria italica</name>
    <name type="common">Foxtail millet</name>
    <name type="synonym">Panicum italicum</name>
    <dbReference type="NCBI Taxonomy" id="4555"/>
    <lineage>
        <taxon>Eukaryota</taxon>
        <taxon>Viridiplantae</taxon>
        <taxon>Streptophyta</taxon>
        <taxon>Embryophyta</taxon>
        <taxon>Tracheophyta</taxon>
        <taxon>Spermatophyta</taxon>
        <taxon>Magnoliopsida</taxon>
        <taxon>Liliopsida</taxon>
        <taxon>Poales</taxon>
        <taxon>Poaceae</taxon>
        <taxon>PACMAD clade</taxon>
        <taxon>Panicoideae</taxon>
        <taxon>Panicodae</taxon>
        <taxon>Paniceae</taxon>
        <taxon>Cenchrinae</taxon>
        <taxon>Setaria</taxon>
    </lineage>
</organism>
<feature type="compositionally biased region" description="Basic and acidic residues" evidence="1">
    <location>
        <begin position="7"/>
        <end position="22"/>
    </location>
</feature>
<dbReference type="Gramene" id="KQL26572">
    <property type="protein sequence ID" value="KQL26572"/>
    <property type="gene ID" value="SETIT_032849mg"/>
</dbReference>
<dbReference type="InParanoid" id="K4A1V3"/>
<dbReference type="HOGENOM" id="CLU_2230094_0_0_1"/>
<evidence type="ECO:0000256" key="1">
    <source>
        <dbReference type="SAM" id="MobiDB-lite"/>
    </source>
</evidence>
<dbReference type="EnsemblPlants" id="KQL26572">
    <property type="protein sequence ID" value="KQL26572"/>
    <property type="gene ID" value="SETIT_032849mg"/>
</dbReference>
<evidence type="ECO:0000313" key="2">
    <source>
        <dbReference type="EnsemblPlants" id="KQL26572"/>
    </source>
</evidence>
<dbReference type="EMBL" id="AGNK02001330">
    <property type="status" value="NOT_ANNOTATED_CDS"/>
    <property type="molecule type" value="Genomic_DNA"/>
</dbReference>
<name>K4A1V3_SETIT</name>
<keyword evidence="3" id="KW-1185">Reference proteome</keyword>